<evidence type="ECO:0000313" key="5">
    <source>
        <dbReference type="EMBL" id="KAF4654718.1"/>
    </source>
</evidence>
<feature type="region of interest" description="Disordered" evidence="4">
    <location>
        <begin position="868"/>
        <end position="888"/>
    </location>
</feature>
<sequence>MLSPQPNKQWYDEVERRITRALRASREVTPKRLNSSSRSKRRPGKKAQGEKGCLVTPANLGELAALRARLRNAVKILDTKFTVPWEEPHQGGHHVQAAASIEMLKAALAEDDSQAASLPTPNESPSVTPVEPASASPDSAVSESTDSERIIPTLGRHGGSAGAPLVNTVIFDDSDDTTPDESFVSAPVSPRGSAVDDVSSTLEGDPLVTSFSARGKSITGLHVRERLKTLFSKDRRGSSSSGPDHTAAVIPVAPLLTSIPFSRTTCVLLLSEMTLPLDCVVSQLAVCGKTGDIAAGCINGEIYLWTRVYGSVYTKNAEVVLKGHVDSISHLHWTCRGELITCSLDASTRIWLPRESKLPVSTLHHYAFKSAGSDSQIIPTFASTAPVPKGSSKLLLMIACSDGTIEIYSVPEELRKSPYLRHRVKIEQMATCVALSPDGMQIAVGSAVGTVSLFIMKSLRGEGVIDCRNKAGKLRSGRKVTSIQWEPSGQRIVHLRDLSKRSKFKSSLYYTNQSMMLMAVWPSGTRKRVLSVGESGWFCGWQVDYSAKDTNTVPLVSYLLDGIGQQQQRRRQTEKNGTLTPPEIRPTTGSTTSQPLSSPRHVTGSQSGPSSCTASYICPIGESLSGHPLVDTVFGRVGQTAQNFSLITVATSNGYIRLCLDLTSSEWQHHRALPTLPMGQSIDTYDYHKKTGDFLRDTELRYLAFAQRVLRVVAPSAKHVRYLAFTSDVGEAFRPVVPKWLVNFSYATTVGYIFGDIGYSTWLEYKRTKDLADQKIRVWTAAAKATTFQMVASLALPFAIIHSTVHYSGVVLRRLAPKNARLLQLGPTMIGLAIVPFLPVVCDKPIEHGVDLIFEKWGPKIASEEAATNATTTSTAAAAASDEKAKQE</sequence>
<gene>
    <name evidence="5" type="primary">WDR44</name>
    <name evidence="5" type="ORF">FOL47_009829</name>
</gene>
<dbReference type="PANTHER" id="PTHR11001:SF2">
    <property type="entry name" value="MITOCHONDRIAL FISSION PROCESS PROTEIN 1"/>
    <property type="match status" value="1"/>
</dbReference>
<dbReference type="PANTHER" id="PTHR11001">
    <property type="entry name" value="MITOCHONDRIAL FISSION PROCESS PROTEIN 1"/>
    <property type="match status" value="1"/>
</dbReference>
<dbReference type="OrthoDB" id="342119at2759"/>
<keyword evidence="6" id="KW-1185">Reference proteome</keyword>
<evidence type="ECO:0000256" key="3">
    <source>
        <dbReference type="ARBA" id="ARBA00029631"/>
    </source>
</evidence>
<feature type="region of interest" description="Disordered" evidence="4">
    <location>
        <begin position="566"/>
        <end position="610"/>
    </location>
</feature>
<proteinExistence type="inferred from homology"/>
<feature type="region of interest" description="Disordered" evidence="4">
    <location>
        <begin position="173"/>
        <end position="200"/>
    </location>
</feature>
<organism evidence="5 6">
    <name type="scientific">Perkinsus chesapeaki</name>
    <name type="common">Clam parasite</name>
    <name type="synonym">Perkinsus andrewsi</name>
    <dbReference type="NCBI Taxonomy" id="330153"/>
    <lineage>
        <taxon>Eukaryota</taxon>
        <taxon>Sar</taxon>
        <taxon>Alveolata</taxon>
        <taxon>Perkinsozoa</taxon>
        <taxon>Perkinsea</taxon>
        <taxon>Perkinsida</taxon>
        <taxon>Perkinsidae</taxon>
        <taxon>Perkinsus</taxon>
    </lineage>
</organism>
<protein>
    <recommendedName>
        <fullName evidence="2">Mitochondrial fission process protein 1</fullName>
    </recommendedName>
    <alternativeName>
        <fullName evidence="3">Mitochondrial 18 kDa protein</fullName>
    </alternativeName>
</protein>
<dbReference type="Pfam" id="PF10558">
    <property type="entry name" value="MTP18"/>
    <property type="match status" value="1"/>
</dbReference>
<feature type="compositionally biased region" description="Basic and acidic residues" evidence="4">
    <location>
        <begin position="21"/>
        <end position="30"/>
    </location>
</feature>
<dbReference type="Gene3D" id="2.130.10.10">
    <property type="entry name" value="YVTN repeat-like/Quinoprotein amine dehydrogenase"/>
    <property type="match status" value="1"/>
</dbReference>
<feature type="region of interest" description="Disordered" evidence="4">
    <location>
        <begin position="21"/>
        <end position="53"/>
    </location>
</feature>
<evidence type="ECO:0000256" key="1">
    <source>
        <dbReference type="ARBA" id="ARBA00009224"/>
    </source>
</evidence>
<dbReference type="InterPro" id="IPR015943">
    <property type="entry name" value="WD40/YVTN_repeat-like_dom_sf"/>
</dbReference>
<dbReference type="Proteomes" id="UP000591131">
    <property type="component" value="Unassembled WGS sequence"/>
</dbReference>
<feature type="compositionally biased region" description="Low complexity" evidence="4">
    <location>
        <begin position="868"/>
        <end position="880"/>
    </location>
</feature>
<dbReference type="InterPro" id="IPR001680">
    <property type="entry name" value="WD40_rpt"/>
</dbReference>
<evidence type="ECO:0000256" key="4">
    <source>
        <dbReference type="SAM" id="MobiDB-lite"/>
    </source>
</evidence>
<evidence type="ECO:0000313" key="6">
    <source>
        <dbReference type="Proteomes" id="UP000591131"/>
    </source>
</evidence>
<feature type="compositionally biased region" description="Polar residues" evidence="4">
    <location>
        <begin position="114"/>
        <end position="127"/>
    </location>
</feature>
<dbReference type="GO" id="GO:0005739">
    <property type="term" value="C:mitochondrion"/>
    <property type="evidence" value="ECO:0007669"/>
    <property type="project" value="TreeGrafter"/>
</dbReference>
<feature type="region of interest" description="Disordered" evidence="4">
    <location>
        <begin position="110"/>
        <end position="147"/>
    </location>
</feature>
<dbReference type="Pfam" id="PF00400">
    <property type="entry name" value="WD40"/>
    <property type="match status" value="1"/>
</dbReference>
<dbReference type="EMBL" id="JAAPAO010000710">
    <property type="protein sequence ID" value="KAF4654718.1"/>
    <property type="molecule type" value="Genomic_DNA"/>
</dbReference>
<dbReference type="GO" id="GO:0000266">
    <property type="term" value="P:mitochondrial fission"/>
    <property type="evidence" value="ECO:0007669"/>
    <property type="project" value="TreeGrafter"/>
</dbReference>
<feature type="compositionally biased region" description="Polar residues" evidence="4">
    <location>
        <begin position="587"/>
        <end position="597"/>
    </location>
</feature>
<reference evidence="5 6" key="1">
    <citation type="submission" date="2020-04" db="EMBL/GenBank/DDBJ databases">
        <title>Perkinsus chesapeaki whole genome sequence.</title>
        <authorList>
            <person name="Bogema D.R."/>
        </authorList>
    </citation>
    <scope>NUCLEOTIDE SEQUENCE [LARGE SCALE GENOMIC DNA]</scope>
    <source>
        <strain evidence="5">ATCC PRA-425</strain>
    </source>
</reference>
<dbReference type="SUPFAM" id="SSF50978">
    <property type="entry name" value="WD40 repeat-like"/>
    <property type="match status" value="1"/>
</dbReference>
<dbReference type="AlphaFoldDB" id="A0A7J6L691"/>
<comment type="caution">
    <text evidence="5">The sequence shown here is derived from an EMBL/GenBank/DDBJ whole genome shotgun (WGS) entry which is preliminary data.</text>
</comment>
<dbReference type="InterPro" id="IPR036322">
    <property type="entry name" value="WD40_repeat_dom_sf"/>
</dbReference>
<evidence type="ECO:0000256" key="2">
    <source>
        <dbReference type="ARBA" id="ARBA00017835"/>
    </source>
</evidence>
<comment type="similarity">
    <text evidence="1">Belongs to the MTFP1 family.</text>
</comment>
<name>A0A7J6L691_PERCH</name>
<dbReference type="SMART" id="SM00320">
    <property type="entry name" value="WD40"/>
    <property type="match status" value="4"/>
</dbReference>
<dbReference type="InterPro" id="IPR019560">
    <property type="entry name" value="Mitochondrial_18_kDa_protein"/>
</dbReference>
<accession>A0A7J6L691</accession>